<proteinExistence type="predicted"/>
<comment type="caution">
    <text evidence="2">The sequence shown here is derived from an EMBL/GenBank/DDBJ whole genome shotgun (WGS) entry which is preliminary data.</text>
</comment>
<dbReference type="InterPro" id="IPR021109">
    <property type="entry name" value="Peptidase_aspartic_dom_sf"/>
</dbReference>
<keyword evidence="1" id="KW-0732">Signal</keyword>
<dbReference type="Pfam" id="PF13975">
    <property type="entry name" value="gag-asp_proteas"/>
    <property type="match status" value="1"/>
</dbReference>
<evidence type="ECO:0000313" key="2">
    <source>
        <dbReference type="EMBL" id="NKN31654.1"/>
    </source>
</evidence>
<dbReference type="Gene3D" id="2.40.70.10">
    <property type="entry name" value="Acid Proteases"/>
    <property type="match status" value="1"/>
</dbReference>
<keyword evidence="3" id="KW-1185">Reference proteome</keyword>
<gene>
    <name evidence="2" type="ORF">HF203_00225</name>
</gene>
<sequence length="238" mass="25083">MSRPFVLFLMLLLGGAGQVRAAPEVEVGATLDHLAQRHGFSVSGRELARGHLGRLRAGGLERRLRHLLAGLDHVILRTPDGRVVRVILVGARRTPGAISGAPLPEAAPLQLPLRRKGAAWVVVLTLESGDAAPRRQPLLLDTGATRTLLPARVCAELGLDLEAPPVAIALGGAEVLARPGRLTAVRAGPRRLLEVEVGCVEGRALGGNALLGEDLFERLGARLDRDGARLLLDPAPGD</sequence>
<evidence type="ECO:0008006" key="4">
    <source>
        <dbReference type="Google" id="ProtNLM"/>
    </source>
</evidence>
<dbReference type="Proteomes" id="UP000740754">
    <property type="component" value="Unassembled WGS sequence"/>
</dbReference>
<reference evidence="2 3" key="1">
    <citation type="submission" date="2020-04" db="EMBL/GenBank/DDBJ databases">
        <title>Draft Whole-Genome sequence of Marichromatium bheemlicum DSM 18632, type strain.</title>
        <authorList>
            <person name="Kyndt J.A."/>
            <person name="Meyer T.E."/>
        </authorList>
    </citation>
    <scope>NUCLEOTIDE SEQUENCE [LARGE SCALE GENOMIC DNA]</scope>
    <source>
        <strain evidence="2 3">DSM 18632</strain>
    </source>
</reference>
<name>A0ABX1I474_9GAMM</name>
<feature type="signal peptide" evidence="1">
    <location>
        <begin position="1"/>
        <end position="21"/>
    </location>
</feature>
<organism evidence="2 3">
    <name type="scientific">Marichromatium bheemlicum</name>
    <dbReference type="NCBI Taxonomy" id="365339"/>
    <lineage>
        <taxon>Bacteria</taxon>
        <taxon>Pseudomonadati</taxon>
        <taxon>Pseudomonadota</taxon>
        <taxon>Gammaproteobacteria</taxon>
        <taxon>Chromatiales</taxon>
        <taxon>Chromatiaceae</taxon>
        <taxon>Marichromatium</taxon>
    </lineage>
</organism>
<protein>
    <recommendedName>
        <fullName evidence="4">Aspartyl protease</fullName>
    </recommendedName>
</protein>
<dbReference type="SUPFAM" id="SSF50630">
    <property type="entry name" value="Acid proteases"/>
    <property type="match status" value="1"/>
</dbReference>
<dbReference type="RefSeq" id="WP_168665405.1">
    <property type="nucleotide sequence ID" value="NZ_JAAXKX010000001.1"/>
</dbReference>
<dbReference type="EMBL" id="JAAXKX010000001">
    <property type="protein sequence ID" value="NKN31654.1"/>
    <property type="molecule type" value="Genomic_DNA"/>
</dbReference>
<accession>A0ABX1I474</accession>
<dbReference type="InterPro" id="IPR001969">
    <property type="entry name" value="Aspartic_peptidase_AS"/>
</dbReference>
<feature type="chain" id="PRO_5045185455" description="Aspartyl protease" evidence="1">
    <location>
        <begin position="22"/>
        <end position="238"/>
    </location>
</feature>
<evidence type="ECO:0000313" key="3">
    <source>
        <dbReference type="Proteomes" id="UP000740754"/>
    </source>
</evidence>
<dbReference type="PROSITE" id="PS00141">
    <property type="entry name" value="ASP_PROTEASE"/>
    <property type="match status" value="1"/>
</dbReference>
<evidence type="ECO:0000256" key="1">
    <source>
        <dbReference type="SAM" id="SignalP"/>
    </source>
</evidence>